<reference evidence="2 3" key="1">
    <citation type="submission" date="2020-08" db="EMBL/GenBank/DDBJ databases">
        <title>Genomic Encyclopedia of Type Strains, Phase IV (KMG-IV): sequencing the most valuable type-strain genomes for metagenomic binning, comparative biology and taxonomic classification.</title>
        <authorList>
            <person name="Goeker M."/>
        </authorList>
    </citation>
    <scope>NUCLEOTIDE SEQUENCE [LARGE SCALE GENOMIC DNA]</scope>
    <source>
        <strain evidence="2 3">DSM 12251</strain>
    </source>
</reference>
<evidence type="ECO:0008006" key="4">
    <source>
        <dbReference type="Google" id="ProtNLM"/>
    </source>
</evidence>
<protein>
    <recommendedName>
        <fullName evidence="4">DUF1552 domain-containing protein</fullName>
    </recommendedName>
</protein>
<dbReference type="AlphaFoldDB" id="A0A7W8DSS8"/>
<dbReference type="InterPro" id="IPR006311">
    <property type="entry name" value="TAT_signal"/>
</dbReference>
<feature type="signal peptide" evidence="1">
    <location>
        <begin position="1"/>
        <end position="38"/>
    </location>
</feature>
<comment type="caution">
    <text evidence="2">The sequence shown here is derived from an EMBL/GenBank/DDBJ whole genome shotgun (WGS) entry which is preliminary data.</text>
</comment>
<dbReference type="InterPro" id="IPR011447">
    <property type="entry name" value="DUF1552"/>
</dbReference>
<keyword evidence="1" id="KW-0732">Signal</keyword>
<accession>A0A7W8DSS8</accession>
<name>A0A7W8DSS8_9BACT</name>
<gene>
    <name evidence="2" type="ORF">HNQ64_004425</name>
</gene>
<dbReference type="Proteomes" id="UP000534294">
    <property type="component" value="Unassembled WGS sequence"/>
</dbReference>
<keyword evidence="3" id="KW-1185">Reference proteome</keyword>
<evidence type="ECO:0000256" key="1">
    <source>
        <dbReference type="SAM" id="SignalP"/>
    </source>
</evidence>
<dbReference type="Pfam" id="PF07586">
    <property type="entry name" value="HXXSHH"/>
    <property type="match status" value="1"/>
</dbReference>
<evidence type="ECO:0000313" key="2">
    <source>
        <dbReference type="EMBL" id="MBB5040146.1"/>
    </source>
</evidence>
<proteinExistence type="predicted"/>
<sequence length="420" mass="46135">MNTASFTTQRHLSRRAVLRGLGISLGLPVLEAMTPAFAAVPETRQAKRFVGISLALGLHNPHLVPETAGRDYKPSQYLQSLQDIRQDFTVISGSSHPGVSGGHTAEGSIFSACPNQRGATSRNTISLDQLMAKQLGHETRFPSLVLNTNSQSSPAYTENGAMIPAENNAMKLFAKLFVNDNAAEQERQTELIRRGRSVMDVVGAEAKTLMREVGSGDRDKLDAWFTSVRDLEQRLIANEEWIRKPKPKVNAKAPTQIPRDNEVAVERIYLDIIHLALATDSTRFVTLHVTGNAVTGLDGVDESYHGLSHHGMNEEKLRQLAIVEQGMINEWGGFLRRLKADSMLDETMVLMTSNLGNASSHDNKNMPVLFAGGGFKHGQHLAFDQKNNYPLPNLYLSTLHRLGLQEESFATSTGGMDGLI</sequence>
<dbReference type="RefSeq" id="WP_184212636.1">
    <property type="nucleotide sequence ID" value="NZ_JACHIF010000011.1"/>
</dbReference>
<feature type="chain" id="PRO_5031221862" description="DUF1552 domain-containing protein" evidence="1">
    <location>
        <begin position="39"/>
        <end position="420"/>
    </location>
</feature>
<organism evidence="2 3">
    <name type="scientific">Prosthecobacter dejongeii</name>
    <dbReference type="NCBI Taxonomy" id="48465"/>
    <lineage>
        <taxon>Bacteria</taxon>
        <taxon>Pseudomonadati</taxon>
        <taxon>Verrucomicrobiota</taxon>
        <taxon>Verrucomicrobiia</taxon>
        <taxon>Verrucomicrobiales</taxon>
        <taxon>Verrucomicrobiaceae</taxon>
        <taxon>Prosthecobacter</taxon>
    </lineage>
</organism>
<dbReference type="PROSITE" id="PS51318">
    <property type="entry name" value="TAT"/>
    <property type="match status" value="1"/>
</dbReference>
<dbReference type="EMBL" id="JACHIF010000011">
    <property type="protein sequence ID" value="MBB5040146.1"/>
    <property type="molecule type" value="Genomic_DNA"/>
</dbReference>
<evidence type="ECO:0000313" key="3">
    <source>
        <dbReference type="Proteomes" id="UP000534294"/>
    </source>
</evidence>